<evidence type="ECO:0000313" key="5">
    <source>
        <dbReference type="EMBL" id="QEA52844.1"/>
    </source>
</evidence>
<keyword evidence="2 5" id="KW-0238">DNA-binding</keyword>
<evidence type="ECO:0000256" key="2">
    <source>
        <dbReference type="ARBA" id="ARBA00023125"/>
    </source>
</evidence>
<dbReference type="SUPFAM" id="SSF53822">
    <property type="entry name" value="Periplasmic binding protein-like I"/>
    <property type="match status" value="1"/>
</dbReference>
<evidence type="ECO:0000259" key="4">
    <source>
        <dbReference type="PROSITE" id="PS50932"/>
    </source>
</evidence>
<dbReference type="InterPro" id="IPR028082">
    <property type="entry name" value="Peripla_BP_I"/>
</dbReference>
<dbReference type="GO" id="GO:0003700">
    <property type="term" value="F:DNA-binding transcription factor activity"/>
    <property type="evidence" value="ECO:0007669"/>
    <property type="project" value="TreeGrafter"/>
</dbReference>
<dbReference type="CDD" id="cd01392">
    <property type="entry name" value="HTH_LacI"/>
    <property type="match status" value="1"/>
</dbReference>
<keyword evidence="3" id="KW-0804">Transcription</keyword>
<evidence type="ECO:0000256" key="1">
    <source>
        <dbReference type="ARBA" id="ARBA00023015"/>
    </source>
</evidence>
<dbReference type="Pfam" id="PF00356">
    <property type="entry name" value="LacI"/>
    <property type="match status" value="1"/>
</dbReference>
<keyword evidence="1" id="KW-0805">Transcription regulation</keyword>
<dbReference type="InterPro" id="IPR046335">
    <property type="entry name" value="LacI/GalR-like_sensor"/>
</dbReference>
<dbReference type="Gene3D" id="1.10.260.40">
    <property type="entry name" value="lambda repressor-like DNA-binding domains"/>
    <property type="match status" value="1"/>
</dbReference>
<dbReference type="PROSITE" id="PS00356">
    <property type="entry name" value="HTH_LACI_1"/>
    <property type="match status" value="1"/>
</dbReference>
<dbReference type="Proteomes" id="UP000321772">
    <property type="component" value="Chromosome"/>
</dbReference>
<dbReference type="Gene3D" id="3.40.50.2300">
    <property type="match status" value="2"/>
</dbReference>
<dbReference type="SMART" id="SM00354">
    <property type="entry name" value="HTH_LACI"/>
    <property type="match status" value="1"/>
</dbReference>
<sequence>MANIREIAKLSGVSKATVSRILNHDKTFSVSDSTRKRVFRISSQLNYTLSNTSNKDSVEKLHVAIVNCLSPEQELRDPYFSMIKNGIDEQAEIWGMKIALEIRLPNTGHDWSELATCGAVIVIGTLMESVLDKIYQHNQNIIIINDPRHFEKYDIIRNDFGYQTQQVLDLMKAKGHKRIAFIGGKTNLIDESSVSQILLMDNREKAYLEWMKLNNFSEFTDPHITKGWTTEEALSVTQDILAEEKQPTAILTASDPQAIGVYRAVQKAGYQIPDDIAIVSFDDINMVSYLYPALTTVRPAAQEMGREAINLVRERVVDSRKVALQVTVNSILIKRESL</sequence>
<dbReference type="Pfam" id="PF13377">
    <property type="entry name" value="Peripla_BP_3"/>
    <property type="match status" value="1"/>
</dbReference>
<dbReference type="GO" id="GO:0000976">
    <property type="term" value="F:transcription cis-regulatory region binding"/>
    <property type="evidence" value="ECO:0007669"/>
    <property type="project" value="TreeGrafter"/>
</dbReference>
<name>A0A5B8TLV6_9LACO</name>
<evidence type="ECO:0000313" key="6">
    <source>
        <dbReference type="Proteomes" id="UP000321772"/>
    </source>
</evidence>
<feature type="domain" description="HTH lacI-type" evidence="4">
    <location>
        <begin position="2"/>
        <end position="48"/>
    </location>
</feature>
<accession>A0A5B8TLV6</accession>
<organism evidence="5 6">
    <name type="scientific">Loigolactobacillus coryniformis</name>
    <dbReference type="NCBI Taxonomy" id="1610"/>
    <lineage>
        <taxon>Bacteria</taxon>
        <taxon>Bacillati</taxon>
        <taxon>Bacillota</taxon>
        <taxon>Bacilli</taxon>
        <taxon>Lactobacillales</taxon>
        <taxon>Lactobacillaceae</taxon>
        <taxon>Loigolactobacillus</taxon>
    </lineage>
</organism>
<dbReference type="RefSeq" id="WP_146988867.1">
    <property type="nucleotide sequence ID" value="NZ_CP042392.1"/>
</dbReference>
<dbReference type="PANTHER" id="PTHR30146">
    <property type="entry name" value="LACI-RELATED TRANSCRIPTIONAL REPRESSOR"/>
    <property type="match status" value="1"/>
</dbReference>
<dbReference type="InterPro" id="IPR000843">
    <property type="entry name" value="HTH_LacI"/>
</dbReference>
<dbReference type="InterPro" id="IPR010982">
    <property type="entry name" value="Lambda_DNA-bd_dom_sf"/>
</dbReference>
<reference evidence="5 6" key="1">
    <citation type="submission" date="2019-06" db="EMBL/GenBank/DDBJ databases">
        <title>Genome analyses of bacteria isolated from kimchi.</title>
        <authorList>
            <person name="Lee S."/>
            <person name="Ahn S."/>
            <person name="Roh S."/>
        </authorList>
    </citation>
    <scope>NUCLEOTIDE SEQUENCE [LARGE SCALE GENOMIC DNA]</scope>
    <source>
        <strain evidence="5 6">CBA3616</strain>
    </source>
</reference>
<dbReference type="PANTHER" id="PTHR30146:SF149">
    <property type="entry name" value="HTH-TYPE TRANSCRIPTIONAL REGULATOR EBGR"/>
    <property type="match status" value="1"/>
</dbReference>
<gene>
    <name evidence="5" type="ORF">FGL77_05700</name>
</gene>
<dbReference type="SUPFAM" id="SSF47413">
    <property type="entry name" value="lambda repressor-like DNA-binding domains"/>
    <property type="match status" value="1"/>
</dbReference>
<proteinExistence type="predicted"/>
<dbReference type="EMBL" id="CP042392">
    <property type="protein sequence ID" value="QEA52844.1"/>
    <property type="molecule type" value="Genomic_DNA"/>
</dbReference>
<evidence type="ECO:0000256" key="3">
    <source>
        <dbReference type="ARBA" id="ARBA00023163"/>
    </source>
</evidence>
<dbReference type="AlphaFoldDB" id="A0A5B8TLV6"/>
<dbReference type="PROSITE" id="PS50932">
    <property type="entry name" value="HTH_LACI_2"/>
    <property type="match status" value="1"/>
</dbReference>
<dbReference type="CDD" id="cd01544">
    <property type="entry name" value="PBP1_GalR"/>
    <property type="match status" value="1"/>
</dbReference>
<protein>
    <submittedName>
        <fullName evidence="5">LacI family DNA-binding transcriptional regulator</fullName>
    </submittedName>
</protein>